<dbReference type="AlphaFoldDB" id="E0SS04"/>
<feature type="transmembrane region" description="Helical" evidence="1">
    <location>
        <begin position="249"/>
        <end position="270"/>
    </location>
</feature>
<feature type="transmembrane region" description="Helical" evidence="1">
    <location>
        <begin position="181"/>
        <end position="203"/>
    </location>
</feature>
<proteinExistence type="predicted"/>
<dbReference type="EMBL" id="CP002098">
    <property type="protein sequence ID" value="ADM27354.1"/>
    <property type="molecule type" value="Genomic_DNA"/>
</dbReference>
<evidence type="ECO:0000313" key="3">
    <source>
        <dbReference type="Proteomes" id="UP000001304"/>
    </source>
</evidence>
<keyword evidence="1" id="KW-0472">Membrane</keyword>
<feature type="transmembrane region" description="Helical" evidence="1">
    <location>
        <begin position="18"/>
        <end position="43"/>
    </location>
</feature>
<evidence type="ECO:0000256" key="1">
    <source>
        <dbReference type="SAM" id="Phobius"/>
    </source>
</evidence>
<feature type="transmembrane region" description="Helical" evidence="1">
    <location>
        <begin position="74"/>
        <end position="95"/>
    </location>
</feature>
<evidence type="ECO:0000313" key="2">
    <source>
        <dbReference type="EMBL" id="ADM27354.1"/>
    </source>
</evidence>
<dbReference type="KEGG" id="iag:Igag_0518"/>
<gene>
    <name evidence="2" type="ordered locus">Igag_0518</name>
</gene>
<keyword evidence="1" id="KW-1133">Transmembrane helix</keyword>
<name>E0SS04_IGNAA</name>
<feature type="transmembrane region" description="Helical" evidence="1">
    <location>
        <begin position="157"/>
        <end position="175"/>
    </location>
</feature>
<dbReference type="BioCyc" id="IAGG583356:GHAH-520-MONOMER"/>
<dbReference type="Proteomes" id="UP000001304">
    <property type="component" value="Chromosome"/>
</dbReference>
<protein>
    <submittedName>
        <fullName evidence="2">Conserved TM helix repeat-containing protein</fullName>
    </submittedName>
</protein>
<dbReference type="HOGENOM" id="CLU_086558_0_0_2"/>
<accession>E0SS04</accession>
<keyword evidence="1" id="KW-0812">Transmembrane</keyword>
<dbReference type="Pfam" id="PF05552">
    <property type="entry name" value="MS_channel_1st_1"/>
    <property type="match status" value="1"/>
</dbReference>
<feature type="transmembrane region" description="Helical" evidence="1">
    <location>
        <begin position="215"/>
        <end position="237"/>
    </location>
</feature>
<feature type="transmembrane region" description="Helical" evidence="1">
    <location>
        <begin position="115"/>
        <end position="136"/>
    </location>
</feature>
<sequence length="280" mass="29952">MASLEEVLNTLWRSFINILPGVIAAVIWIIVGAIVAIVVGDIVTRVVRRYIERPLTLTPFGKTLATLGLEFSELIGGLTKAFIIAITLVAAIGYIPLEGEAGAMIYSVVNYLPYLIGGIALITLGLVLAIALARYIGSILGASFGETYKHVTTLIENLLLVGLIAVVLTVSFTLLKIPSAFIYPLLLGSLAIAVGIFISIEAFKAIEANFPNFRPLTPFIQFILILAFLLIGMTAIFSQYPVVGDVTKMLSIGIAIAFGIVLIPIAFYLAKKALIEAGRS</sequence>
<organism evidence="2 3">
    <name type="scientific">Ignisphaera aggregans (strain DSM 17230 / JCM 13409 / AQ1.S1)</name>
    <dbReference type="NCBI Taxonomy" id="583356"/>
    <lineage>
        <taxon>Archaea</taxon>
        <taxon>Thermoproteota</taxon>
        <taxon>Thermoprotei</taxon>
        <taxon>Desulfurococcales</taxon>
        <taxon>Desulfurococcaceae</taxon>
        <taxon>Ignisphaera</taxon>
    </lineage>
</organism>
<keyword evidence="3" id="KW-1185">Reference proteome</keyword>
<dbReference type="InterPro" id="IPR008910">
    <property type="entry name" value="MSC_TM_helix"/>
</dbReference>
<reference evidence="2 3" key="1">
    <citation type="journal article" date="2010" name="Stand. Genomic Sci.">
        <title>Complete genome sequence of Ignisphaera aggregans type strain (AQ1.S1).</title>
        <authorList>
            <person name="Goker M."/>
            <person name="Held B."/>
            <person name="Lapidus A."/>
            <person name="Nolan M."/>
            <person name="Spring S."/>
            <person name="Yasawong M."/>
            <person name="Lucas S."/>
            <person name="Glavina Del Rio T."/>
            <person name="Tice H."/>
            <person name="Cheng J.F."/>
            <person name="Goodwin L."/>
            <person name="Tapia R."/>
            <person name="Pitluck S."/>
            <person name="Liolios K."/>
            <person name="Ivanova N."/>
            <person name="Mavromatis K."/>
            <person name="Mikhailova N."/>
            <person name="Pati A."/>
            <person name="Chen A."/>
            <person name="Palaniappan K."/>
            <person name="Brambilla E."/>
            <person name="Land M."/>
            <person name="Hauser L."/>
            <person name="Chang Y.J."/>
            <person name="Jeffries C.D."/>
            <person name="Brettin T."/>
            <person name="Detter J.C."/>
            <person name="Han C."/>
            <person name="Rohde M."/>
            <person name="Sikorski J."/>
            <person name="Woyke T."/>
            <person name="Bristow J."/>
            <person name="Eisen J.A."/>
            <person name="Markowitz V."/>
            <person name="Hugenholtz P."/>
            <person name="Kyrpides N.C."/>
            <person name="Klenk H.P."/>
        </authorList>
    </citation>
    <scope>NUCLEOTIDE SEQUENCE [LARGE SCALE GENOMIC DNA]</scope>
    <source>
        <strain evidence="3">DSM 17230 / JCM 13409 / AQ1.S1</strain>
    </source>
</reference>